<feature type="transmembrane region" description="Helical" evidence="1">
    <location>
        <begin position="110"/>
        <end position="139"/>
    </location>
</feature>
<keyword evidence="4" id="KW-1185">Reference proteome</keyword>
<keyword evidence="1" id="KW-0472">Membrane</keyword>
<dbReference type="AlphaFoldDB" id="A0A939ERE4"/>
<comment type="caution">
    <text evidence="3">The sequence shown here is derived from an EMBL/GenBank/DDBJ whole genome shotgun (WGS) entry which is preliminary data.</text>
</comment>
<feature type="transmembrane region" description="Helical" evidence="1">
    <location>
        <begin position="160"/>
        <end position="181"/>
    </location>
</feature>
<dbReference type="Pfam" id="PF00892">
    <property type="entry name" value="EamA"/>
    <property type="match status" value="2"/>
</dbReference>
<gene>
    <name evidence="3" type="ORF">J0X15_10805</name>
</gene>
<dbReference type="Gene3D" id="1.10.3730.20">
    <property type="match status" value="1"/>
</dbReference>
<feature type="transmembrane region" description="Helical" evidence="1">
    <location>
        <begin position="67"/>
        <end position="90"/>
    </location>
</feature>
<evidence type="ECO:0000259" key="2">
    <source>
        <dbReference type="Pfam" id="PF00892"/>
    </source>
</evidence>
<sequence>MEIWIPTTVFAAFCQNLRSALQKHLAGDFGPAVATFVRFGFGFPFACLYVVGLRWMTDSPWPEVTPIFYPAAICGGLAQIAATFLLIKLFSMRNFAVGTAYSKTEPVQAALFGFLLLGEKLTAVLLGAIVAGVAGVILISTGKSSEKAGTSGQPFGWRNALRPAAYGLGSAALFGASAALYRLACLALEGTGFLMQAAIALACVTAFQTVVMGSWLAWRRMDQLRATLTHWRLSTLVGLAGVSGSAGWFTAMTLQQVAYVRALGQVELLFTFAVSLLVFREKITGRDVLGCSMILASVVVISILG</sequence>
<feature type="domain" description="EamA" evidence="2">
    <location>
        <begin position="167"/>
        <end position="302"/>
    </location>
</feature>
<proteinExistence type="predicted"/>
<keyword evidence="1" id="KW-0812">Transmembrane</keyword>
<name>A0A939ERE4_9HYPH</name>
<evidence type="ECO:0000313" key="3">
    <source>
        <dbReference type="EMBL" id="MBO0345709.1"/>
    </source>
</evidence>
<accession>A0A939ERE4</accession>
<dbReference type="PANTHER" id="PTHR22911:SF137">
    <property type="entry name" value="SOLUTE CARRIER FAMILY 35 MEMBER G2-RELATED"/>
    <property type="match status" value="1"/>
</dbReference>
<dbReference type="EMBL" id="JAFLNF010000004">
    <property type="protein sequence ID" value="MBO0345709.1"/>
    <property type="molecule type" value="Genomic_DNA"/>
</dbReference>
<feature type="domain" description="EamA" evidence="2">
    <location>
        <begin position="4"/>
        <end position="141"/>
    </location>
</feature>
<feature type="transmembrane region" description="Helical" evidence="1">
    <location>
        <begin position="35"/>
        <end position="55"/>
    </location>
</feature>
<dbReference type="GO" id="GO:0016020">
    <property type="term" value="C:membrane"/>
    <property type="evidence" value="ECO:0007669"/>
    <property type="project" value="InterPro"/>
</dbReference>
<dbReference type="SUPFAM" id="SSF103481">
    <property type="entry name" value="Multidrug resistance efflux transporter EmrE"/>
    <property type="match status" value="2"/>
</dbReference>
<evidence type="ECO:0000256" key="1">
    <source>
        <dbReference type="SAM" id="Phobius"/>
    </source>
</evidence>
<feature type="transmembrane region" description="Helical" evidence="1">
    <location>
        <begin position="230"/>
        <end position="251"/>
    </location>
</feature>
<organism evidence="3 4">
    <name type="scientific">Roseibium limicola</name>
    <dbReference type="NCBI Taxonomy" id="2816037"/>
    <lineage>
        <taxon>Bacteria</taxon>
        <taxon>Pseudomonadati</taxon>
        <taxon>Pseudomonadota</taxon>
        <taxon>Alphaproteobacteria</taxon>
        <taxon>Hyphomicrobiales</taxon>
        <taxon>Stappiaceae</taxon>
        <taxon>Roseibium</taxon>
    </lineage>
</organism>
<dbReference type="PANTHER" id="PTHR22911">
    <property type="entry name" value="ACYL-MALONYL CONDENSING ENZYME-RELATED"/>
    <property type="match status" value="1"/>
</dbReference>
<evidence type="ECO:0000313" key="4">
    <source>
        <dbReference type="Proteomes" id="UP000664779"/>
    </source>
</evidence>
<keyword evidence="1" id="KW-1133">Transmembrane helix</keyword>
<protein>
    <submittedName>
        <fullName evidence="3">EamA family transporter</fullName>
    </submittedName>
</protein>
<dbReference type="Proteomes" id="UP000664779">
    <property type="component" value="Unassembled WGS sequence"/>
</dbReference>
<feature type="transmembrane region" description="Helical" evidence="1">
    <location>
        <begin position="193"/>
        <end position="218"/>
    </location>
</feature>
<dbReference type="InterPro" id="IPR000620">
    <property type="entry name" value="EamA_dom"/>
</dbReference>
<reference evidence="3" key="1">
    <citation type="submission" date="2021-03" db="EMBL/GenBank/DDBJ databases">
        <title>Roseibium sp. CAU 1637 isolated from Incheon.</title>
        <authorList>
            <person name="Kim W."/>
        </authorList>
    </citation>
    <scope>NUCLEOTIDE SEQUENCE</scope>
    <source>
        <strain evidence="3">CAU 1637</strain>
    </source>
</reference>
<dbReference type="RefSeq" id="WP_206940551.1">
    <property type="nucleotide sequence ID" value="NZ_JAFLNF010000004.1"/>
</dbReference>
<feature type="transmembrane region" description="Helical" evidence="1">
    <location>
        <begin position="257"/>
        <end position="279"/>
    </location>
</feature>
<dbReference type="InterPro" id="IPR037185">
    <property type="entry name" value="EmrE-like"/>
</dbReference>